<dbReference type="SUPFAM" id="SSF75217">
    <property type="entry name" value="alpha/beta knot"/>
    <property type="match status" value="1"/>
</dbReference>
<evidence type="ECO:0000256" key="6">
    <source>
        <dbReference type="ARBA" id="ARBA00014679"/>
    </source>
</evidence>
<keyword evidence="7" id="KW-0963">Cytoplasm</keyword>
<dbReference type="EMBL" id="UINC01001711">
    <property type="protein sequence ID" value="SUZ87151.1"/>
    <property type="molecule type" value="Genomic_DNA"/>
</dbReference>
<comment type="function">
    <text evidence="1">Specifically methylates guanosine-37 in various tRNAs.</text>
</comment>
<evidence type="ECO:0000256" key="8">
    <source>
        <dbReference type="ARBA" id="ARBA00022603"/>
    </source>
</evidence>
<evidence type="ECO:0000256" key="5">
    <source>
        <dbReference type="ARBA" id="ARBA00012807"/>
    </source>
</evidence>
<comment type="subunit">
    <text evidence="4">Homodimer.</text>
</comment>
<feature type="domain" description="tRNA methyltransferase TRMD/TRM10-type" evidence="15">
    <location>
        <begin position="1"/>
        <end position="224"/>
    </location>
</feature>
<dbReference type="Pfam" id="PF01746">
    <property type="entry name" value="tRNA_m1G_MT"/>
    <property type="match status" value="1"/>
</dbReference>
<keyword evidence="10" id="KW-0949">S-adenosyl-L-methionine</keyword>
<evidence type="ECO:0000313" key="16">
    <source>
        <dbReference type="EMBL" id="SUZ87151.1"/>
    </source>
</evidence>
<dbReference type="NCBIfam" id="TIGR00088">
    <property type="entry name" value="trmD"/>
    <property type="match status" value="1"/>
</dbReference>
<dbReference type="Gene3D" id="1.10.1270.20">
    <property type="entry name" value="tRNA(m1g37)methyltransferase, domain 2"/>
    <property type="match status" value="1"/>
</dbReference>
<dbReference type="InterPro" id="IPR023148">
    <property type="entry name" value="tRNA_m1G_MeTrfase_C_sf"/>
</dbReference>
<evidence type="ECO:0000256" key="10">
    <source>
        <dbReference type="ARBA" id="ARBA00022691"/>
    </source>
</evidence>
<organism evidence="16">
    <name type="scientific">marine metagenome</name>
    <dbReference type="NCBI Taxonomy" id="408172"/>
    <lineage>
        <taxon>unclassified sequences</taxon>
        <taxon>metagenomes</taxon>
        <taxon>ecological metagenomes</taxon>
    </lineage>
</organism>
<evidence type="ECO:0000256" key="3">
    <source>
        <dbReference type="ARBA" id="ARBA00007630"/>
    </source>
</evidence>
<dbReference type="GO" id="GO:0052906">
    <property type="term" value="F:tRNA (guanine(37)-N1)-methyltransferase activity"/>
    <property type="evidence" value="ECO:0007669"/>
    <property type="project" value="UniProtKB-EC"/>
</dbReference>
<evidence type="ECO:0000256" key="12">
    <source>
        <dbReference type="ARBA" id="ARBA00029736"/>
    </source>
</evidence>
<evidence type="ECO:0000256" key="13">
    <source>
        <dbReference type="ARBA" id="ARBA00033392"/>
    </source>
</evidence>
<comment type="catalytic activity">
    <reaction evidence="14">
        <text>guanosine(37) in tRNA + S-adenosyl-L-methionine = N(1)-methylguanosine(37) in tRNA + S-adenosyl-L-homocysteine + H(+)</text>
        <dbReference type="Rhea" id="RHEA:36899"/>
        <dbReference type="Rhea" id="RHEA-COMP:10145"/>
        <dbReference type="Rhea" id="RHEA-COMP:10147"/>
        <dbReference type="ChEBI" id="CHEBI:15378"/>
        <dbReference type="ChEBI" id="CHEBI:57856"/>
        <dbReference type="ChEBI" id="CHEBI:59789"/>
        <dbReference type="ChEBI" id="CHEBI:73542"/>
        <dbReference type="ChEBI" id="CHEBI:74269"/>
        <dbReference type="EC" id="2.1.1.228"/>
    </reaction>
</comment>
<dbReference type="PANTHER" id="PTHR46417">
    <property type="entry name" value="TRNA (GUANINE-N(1)-)-METHYLTRANSFERASE"/>
    <property type="match status" value="1"/>
</dbReference>
<name>A0A381R5Z0_9ZZZZ</name>
<evidence type="ECO:0000259" key="15">
    <source>
        <dbReference type="Pfam" id="PF01746"/>
    </source>
</evidence>
<sequence length="224" mass="25482">MHIDIISCQPKLLDSPLNHSIIKRAQEKNIVNIKIHDLRNFSLDKHKKVDDYAFGGGGGMVLQIEPIYRCIKSLEKKKKYDEIIFMTPDGNKLNQNLSNQLSLKKNLIILCGHYKGIDERIRDHIITKEISIGDYVLTGGELPTAVLIDSILRLIPGVINNESAALSDSFQDNLLGHPNYSRPANFKGWKVPKVLLSGNQKKIDEWRINKSYKKTKSKRPDLLK</sequence>
<evidence type="ECO:0000256" key="2">
    <source>
        <dbReference type="ARBA" id="ARBA00004496"/>
    </source>
</evidence>
<dbReference type="InterPro" id="IPR029028">
    <property type="entry name" value="Alpha/beta_knot_MTases"/>
</dbReference>
<evidence type="ECO:0000256" key="14">
    <source>
        <dbReference type="ARBA" id="ARBA00047783"/>
    </source>
</evidence>
<dbReference type="HAMAP" id="MF_00605">
    <property type="entry name" value="TrmD"/>
    <property type="match status" value="1"/>
</dbReference>
<dbReference type="PIRSF" id="PIRSF000386">
    <property type="entry name" value="tRNA_mtase"/>
    <property type="match status" value="1"/>
</dbReference>
<dbReference type="NCBIfam" id="NF000648">
    <property type="entry name" value="PRK00026.1"/>
    <property type="match status" value="1"/>
</dbReference>
<accession>A0A381R5Z0</accession>
<dbReference type="EC" id="2.1.1.228" evidence="5"/>
<dbReference type="GO" id="GO:0005829">
    <property type="term" value="C:cytosol"/>
    <property type="evidence" value="ECO:0007669"/>
    <property type="project" value="TreeGrafter"/>
</dbReference>
<dbReference type="InterPro" id="IPR029026">
    <property type="entry name" value="tRNA_m1G_MTases_N"/>
</dbReference>
<dbReference type="InterPro" id="IPR002649">
    <property type="entry name" value="tRNA_m1G_MeTrfase_TrmD"/>
</dbReference>
<reference evidence="16" key="1">
    <citation type="submission" date="2018-05" db="EMBL/GenBank/DDBJ databases">
        <authorList>
            <person name="Lanie J.A."/>
            <person name="Ng W.-L."/>
            <person name="Kazmierczak K.M."/>
            <person name="Andrzejewski T.M."/>
            <person name="Davidsen T.M."/>
            <person name="Wayne K.J."/>
            <person name="Tettelin H."/>
            <person name="Glass J.I."/>
            <person name="Rusch D."/>
            <person name="Podicherti R."/>
            <person name="Tsui H.-C.T."/>
            <person name="Winkler M.E."/>
        </authorList>
    </citation>
    <scope>NUCLEOTIDE SEQUENCE</scope>
</reference>
<comment type="subcellular location">
    <subcellularLocation>
        <location evidence="2">Cytoplasm</location>
    </subcellularLocation>
</comment>
<dbReference type="CDD" id="cd18080">
    <property type="entry name" value="TrmD-like"/>
    <property type="match status" value="1"/>
</dbReference>
<evidence type="ECO:0000256" key="4">
    <source>
        <dbReference type="ARBA" id="ARBA00011738"/>
    </source>
</evidence>
<dbReference type="PANTHER" id="PTHR46417:SF1">
    <property type="entry name" value="TRNA (GUANINE-N(1)-)-METHYLTRANSFERASE"/>
    <property type="match status" value="1"/>
</dbReference>
<keyword evidence="9" id="KW-0808">Transferase</keyword>
<evidence type="ECO:0000256" key="9">
    <source>
        <dbReference type="ARBA" id="ARBA00022679"/>
    </source>
</evidence>
<dbReference type="GO" id="GO:0002939">
    <property type="term" value="P:tRNA N1-guanine methylation"/>
    <property type="evidence" value="ECO:0007669"/>
    <property type="project" value="TreeGrafter"/>
</dbReference>
<evidence type="ECO:0000256" key="1">
    <source>
        <dbReference type="ARBA" id="ARBA00002634"/>
    </source>
</evidence>
<dbReference type="AlphaFoldDB" id="A0A381R5Z0"/>
<evidence type="ECO:0000256" key="11">
    <source>
        <dbReference type="ARBA" id="ARBA00022694"/>
    </source>
</evidence>
<keyword evidence="8" id="KW-0489">Methyltransferase</keyword>
<dbReference type="Gene3D" id="3.40.1280.10">
    <property type="match status" value="1"/>
</dbReference>
<protein>
    <recommendedName>
        <fullName evidence="6">tRNA (guanine-N(1)-)-methyltransferase</fullName>
        <ecNumber evidence="5">2.1.1.228</ecNumber>
    </recommendedName>
    <alternativeName>
        <fullName evidence="12">M1G-methyltransferase</fullName>
    </alternativeName>
    <alternativeName>
        <fullName evidence="13">tRNA [GM37] methyltransferase</fullName>
    </alternativeName>
</protein>
<keyword evidence="11" id="KW-0819">tRNA processing</keyword>
<gene>
    <name evidence="16" type="ORF">METZ01_LOCUS40005</name>
</gene>
<dbReference type="InterPro" id="IPR016009">
    <property type="entry name" value="tRNA_MeTrfase_TRMD/TRM10"/>
</dbReference>
<comment type="similarity">
    <text evidence="3">Belongs to the RNA methyltransferase TrmD family.</text>
</comment>
<evidence type="ECO:0000256" key="7">
    <source>
        <dbReference type="ARBA" id="ARBA00022490"/>
    </source>
</evidence>
<proteinExistence type="inferred from homology"/>
<dbReference type="FunFam" id="3.40.1280.10:FF:000001">
    <property type="entry name" value="tRNA (guanine-N(1)-)-methyltransferase"/>
    <property type="match status" value="1"/>
</dbReference>